<evidence type="ECO:0000313" key="2">
    <source>
        <dbReference type="Proteomes" id="UP000824225"/>
    </source>
</evidence>
<reference evidence="1" key="2">
    <citation type="submission" date="2021-04" db="EMBL/GenBank/DDBJ databases">
        <authorList>
            <person name="Gilroy R."/>
        </authorList>
    </citation>
    <scope>NUCLEOTIDE SEQUENCE</scope>
    <source>
        <strain evidence="1">CHK186-16707</strain>
    </source>
</reference>
<dbReference type="AlphaFoldDB" id="A0A9D2HDN8"/>
<gene>
    <name evidence="1" type="ORF">H9962_04940</name>
</gene>
<dbReference type="InterPro" id="IPR010261">
    <property type="entry name" value="Tir_chaperone"/>
</dbReference>
<comment type="caution">
    <text evidence="1">The sequence shown here is derived from an EMBL/GenBank/DDBJ whole genome shotgun (WGS) entry which is preliminary data.</text>
</comment>
<protein>
    <submittedName>
        <fullName evidence="1">Type III secretion system chaperone</fullName>
    </submittedName>
</protein>
<dbReference type="CDD" id="cd16364">
    <property type="entry name" value="T3SC_I-like"/>
    <property type="match status" value="1"/>
</dbReference>
<sequence length="148" mass="15966">MNTRELVAELGAKLGMALQWSEAGTCRILFDDDAVDFEQSGNLLYVMADMASASGREDAYGRLLSANCLGAESGGACIGLDAARNVFTLHIVIRDDASYESFETELMLFLKALRYWKEWLALPPAPVSSAPTASVETAPLLASGMLRI</sequence>
<dbReference type="Gene3D" id="3.30.1460.10">
    <property type="match status" value="1"/>
</dbReference>
<accession>A0A9D2HDN8</accession>
<reference evidence="1" key="1">
    <citation type="journal article" date="2021" name="PeerJ">
        <title>Extensive microbial diversity within the chicken gut microbiome revealed by metagenomics and culture.</title>
        <authorList>
            <person name="Gilroy R."/>
            <person name="Ravi A."/>
            <person name="Getino M."/>
            <person name="Pursley I."/>
            <person name="Horton D.L."/>
            <person name="Alikhan N.F."/>
            <person name="Baker D."/>
            <person name="Gharbi K."/>
            <person name="Hall N."/>
            <person name="Watson M."/>
            <person name="Adriaenssens E.M."/>
            <person name="Foster-Nyarko E."/>
            <person name="Jarju S."/>
            <person name="Secka A."/>
            <person name="Antonio M."/>
            <person name="Oren A."/>
            <person name="Chaudhuri R.R."/>
            <person name="La Ragione R."/>
            <person name="Hildebrand F."/>
            <person name="Pallen M.J."/>
        </authorList>
    </citation>
    <scope>NUCLEOTIDE SEQUENCE</scope>
    <source>
        <strain evidence="1">CHK186-16707</strain>
    </source>
</reference>
<dbReference type="Pfam" id="PF05932">
    <property type="entry name" value="CesT"/>
    <property type="match status" value="1"/>
</dbReference>
<dbReference type="SUPFAM" id="SSF69635">
    <property type="entry name" value="Type III secretory system chaperone-like"/>
    <property type="match status" value="1"/>
</dbReference>
<name>A0A9D2HDN8_9BACT</name>
<dbReference type="GO" id="GO:0030254">
    <property type="term" value="P:protein secretion by the type III secretion system"/>
    <property type="evidence" value="ECO:0007669"/>
    <property type="project" value="InterPro"/>
</dbReference>
<proteinExistence type="predicted"/>
<dbReference type="EMBL" id="DXAN01000016">
    <property type="protein sequence ID" value="HJA08517.1"/>
    <property type="molecule type" value="Genomic_DNA"/>
</dbReference>
<evidence type="ECO:0000313" key="1">
    <source>
        <dbReference type="EMBL" id="HJA08517.1"/>
    </source>
</evidence>
<organism evidence="1 2">
    <name type="scientific">Candidatus Mailhella merdigallinarum</name>
    <dbReference type="NCBI Taxonomy" id="2838658"/>
    <lineage>
        <taxon>Bacteria</taxon>
        <taxon>Pseudomonadati</taxon>
        <taxon>Thermodesulfobacteriota</taxon>
        <taxon>Desulfovibrionia</taxon>
        <taxon>Desulfovibrionales</taxon>
        <taxon>Desulfovibrionaceae</taxon>
        <taxon>Mailhella</taxon>
    </lineage>
</organism>
<dbReference type="Proteomes" id="UP000824225">
    <property type="component" value="Unassembled WGS sequence"/>
</dbReference>